<accession>A0A3M6VVC1</accession>
<evidence type="ECO:0000256" key="2">
    <source>
        <dbReference type="SAM" id="SignalP"/>
    </source>
</evidence>
<feature type="chain" id="PRO_5017945999" description="Transmembrane protein 231" evidence="2">
    <location>
        <begin position="23"/>
        <end position="235"/>
    </location>
</feature>
<evidence type="ECO:0000313" key="4">
    <source>
        <dbReference type="Proteomes" id="UP000282087"/>
    </source>
</evidence>
<gene>
    <name evidence="3" type="ORF">DD238_001845</name>
</gene>
<sequence length="235" mass="26594">MLLLLPQLVLALISWMPQSSSTLSSNNPPVIELHPDISLPSQCVLYGVPQLFRVVKLQPATVYDIKVSYPATQPSKFTLQVEGVLLPVPFHDNVGDTYNNIARNLVKKQTMIPPGHRVLNTAKLRLHPNEVEGHESVRYRLEPSLETAVEVDFSLLAKVEGVQRPDSKLDMEKCVFDIVVEEVLLEMFPRHTVVLIGWLFVLLFVSGKWVLPYLEKKTALTCVEDRVELTQTKKF</sequence>
<keyword evidence="1" id="KW-0472">Membrane</keyword>
<evidence type="ECO:0008006" key="5">
    <source>
        <dbReference type="Google" id="ProtNLM"/>
    </source>
</evidence>
<keyword evidence="1" id="KW-1133">Transmembrane helix</keyword>
<evidence type="ECO:0000256" key="1">
    <source>
        <dbReference type="SAM" id="Phobius"/>
    </source>
</evidence>
<dbReference type="EMBL" id="QLLG01000014">
    <property type="protein sequence ID" value="RMX69746.1"/>
    <property type="molecule type" value="Genomic_DNA"/>
</dbReference>
<proteinExistence type="predicted"/>
<dbReference type="VEuPathDB" id="FungiDB:DD237_000791"/>
<dbReference type="AlphaFoldDB" id="A0A3M6VVC1"/>
<keyword evidence="4" id="KW-1185">Reference proteome</keyword>
<dbReference type="PANTHER" id="PTHR35465:SF1">
    <property type="entry name" value="PHOSPHATIDYLINOSITOL-GLYCAN BIOSYNTHESIS CLASS X PROTEIN"/>
    <property type="match status" value="1"/>
</dbReference>
<dbReference type="Proteomes" id="UP000282087">
    <property type="component" value="Unassembled WGS sequence"/>
</dbReference>
<organism evidence="3 4">
    <name type="scientific">Peronospora effusa</name>
    <dbReference type="NCBI Taxonomy" id="542832"/>
    <lineage>
        <taxon>Eukaryota</taxon>
        <taxon>Sar</taxon>
        <taxon>Stramenopiles</taxon>
        <taxon>Oomycota</taxon>
        <taxon>Peronosporomycetes</taxon>
        <taxon>Peronosporales</taxon>
        <taxon>Peronosporaceae</taxon>
        <taxon>Peronospora</taxon>
    </lineage>
</organism>
<keyword evidence="1" id="KW-0812">Transmembrane</keyword>
<reference evidence="3 4" key="1">
    <citation type="submission" date="2018-06" db="EMBL/GenBank/DDBJ databases">
        <title>Comparative genomics of downy mildews reveals potential adaptations to biotrophy.</title>
        <authorList>
            <person name="Fletcher K."/>
            <person name="Klosterman S.J."/>
            <person name="Derevnina L."/>
            <person name="Martin F."/>
            <person name="Koike S."/>
            <person name="Reyes Chin-Wo S."/>
            <person name="Mou B."/>
            <person name="Michelmore R."/>
        </authorList>
    </citation>
    <scope>NUCLEOTIDE SEQUENCE [LARGE SCALE GENOMIC DNA]</scope>
    <source>
        <strain evidence="3 4">R14</strain>
    </source>
</reference>
<comment type="caution">
    <text evidence="3">The sequence shown here is derived from an EMBL/GenBank/DDBJ whole genome shotgun (WGS) entry which is preliminary data.</text>
</comment>
<keyword evidence="2" id="KW-0732">Signal</keyword>
<dbReference type="PANTHER" id="PTHR35465">
    <property type="entry name" value="CAVEOLIN-1 PROTEIN"/>
    <property type="match status" value="1"/>
</dbReference>
<name>A0A3M6VVC1_9STRA</name>
<feature type="signal peptide" evidence="2">
    <location>
        <begin position="1"/>
        <end position="22"/>
    </location>
</feature>
<evidence type="ECO:0000313" key="3">
    <source>
        <dbReference type="EMBL" id="RMX69746.1"/>
    </source>
</evidence>
<protein>
    <recommendedName>
        <fullName evidence="5">Transmembrane protein 231</fullName>
    </recommendedName>
</protein>
<feature type="transmembrane region" description="Helical" evidence="1">
    <location>
        <begin position="193"/>
        <end position="211"/>
    </location>
</feature>